<accession>A0ABR2JUT2</accession>
<dbReference type="PANTHER" id="PTHR13168">
    <property type="entry name" value="ASSOCIATE OF C-MYC AMY-1"/>
    <property type="match status" value="1"/>
</dbReference>
<evidence type="ECO:0000313" key="6">
    <source>
        <dbReference type="Proteomes" id="UP001470230"/>
    </source>
</evidence>
<evidence type="ECO:0000256" key="2">
    <source>
        <dbReference type="ARBA" id="ARBA00009389"/>
    </source>
</evidence>
<keyword evidence="6" id="KW-1185">Reference proteome</keyword>
<evidence type="ECO:0000256" key="4">
    <source>
        <dbReference type="SAM" id="Coils"/>
    </source>
</evidence>
<protein>
    <recommendedName>
        <fullName evidence="7">c-Myc-binding protein</fullName>
    </recommendedName>
</protein>
<keyword evidence="3" id="KW-0539">Nucleus</keyword>
<comment type="caution">
    <text evidence="5">The sequence shown here is derived from an EMBL/GenBank/DDBJ whole genome shotgun (WGS) entry which is preliminary data.</text>
</comment>
<dbReference type="EMBL" id="JAPFFF010000009">
    <property type="protein sequence ID" value="KAK8882563.1"/>
    <property type="molecule type" value="Genomic_DNA"/>
</dbReference>
<evidence type="ECO:0008006" key="7">
    <source>
        <dbReference type="Google" id="ProtNLM"/>
    </source>
</evidence>
<dbReference type="Proteomes" id="UP001470230">
    <property type="component" value="Unassembled WGS sequence"/>
</dbReference>
<feature type="coiled-coil region" evidence="4">
    <location>
        <begin position="63"/>
        <end position="90"/>
    </location>
</feature>
<proteinExistence type="inferred from homology"/>
<dbReference type="InterPro" id="IPR026060">
    <property type="entry name" value="AMY1"/>
</dbReference>
<gene>
    <name evidence="5" type="ORF">M9Y10_045205</name>
</gene>
<sequence length="95" mass="10964">MQQTVSELTTQPKKDSFRKYLDDSGVIDSFTRAIVTLYDQTKLPNDIPDFFKQFLGSPQGVNIESLKNENAKLKEEKEKLEKRLQELKTQLGITE</sequence>
<reference evidence="5 6" key="1">
    <citation type="submission" date="2024-04" db="EMBL/GenBank/DDBJ databases">
        <title>Tritrichomonas musculus Genome.</title>
        <authorList>
            <person name="Alves-Ferreira E."/>
            <person name="Grigg M."/>
            <person name="Lorenzi H."/>
            <person name="Galac M."/>
        </authorList>
    </citation>
    <scope>NUCLEOTIDE SEQUENCE [LARGE SCALE GENOMIC DNA]</scope>
    <source>
        <strain evidence="5 6">EAF2021</strain>
    </source>
</reference>
<dbReference type="PANTHER" id="PTHR13168:SF0">
    <property type="entry name" value="C-MYC-BINDING PROTEIN"/>
    <property type="match status" value="1"/>
</dbReference>
<evidence type="ECO:0000256" key="1">
    <source>
        <dbReference type="ARBA" id="ARBA00004123"/>
    </source>
</evidence>
<name>A0ABR2JUT2_9EUKA</name>
<keyword evidence="4" id="KW-0175">Coiled coil</keyword>
<comment type="similarity">
    <text evidence="2">Belongs to the AMY1 family.</text>
</comment>
<comment type="subcellular location">
    <subcellularLocation>
        <location evidence="1">Nucleus</location>
    </subcellularLocation>
</comment>
<evidence type="ECO:0000313" key="5">
    <source>
        <dbReference type="EMBL" id="KAK8882563.1"/>
    </source>
</evidence>
<organism evidence="5 6">
    <name type="scientific">Tritrichomonas musculus</name>
    <dbReference type="NCBI Taxonomy" id="1915356"/>
    <lineage>
        <taxon>Eukaryota</taxon>
        <taxon>Metamonada</taxon>
        <taxon>Parabasalia</taxon>
        <taxon>Tritrichomonadida</taxon>
        <taxon>Tritrichomonadidae</taxon>
        <taxon>Tritrichomonas</taxon>
    </lineage>
</organism>
<evidence type="ECO:0000256" key="3">
    <source>
        <dbReference type="ARBA" id="ARBA00023242"/>
    </source>
</evidence>
<dbReference type="PRINTS" id="PR02028">
    <property type="entry name" value="CMYCBINDINGP"/>
</dbReference>